<evidence type="ECO:0000259" key="3">
    <source>
        <dbReference type="SMART" id="SM00939"/>
    </source>
</evidence>
<evidence type="ECO:0000256" key="1">
    <source>
        <dbReference type="ARBA" id="ARBA00022801"/>
    </source>
</evidence>
<dbReference type="Gene3D" id="3.40.50.1820">
    <property type="entry name" value="alpha/beta hydrolase"/>
    <property type="match status" value="1"/>
</dbReference>
<dbReference type="InterPro" id="IPR050585">
    <property type="entry name" value="Xaa-Pro_dipeptidyl-ppase/CocE"/>
</dbReference>
<evidence type="ECO:0000256" key="2">
    <source>
        <dbReference type="SAM" id="MobiDB-lite"/>
    </source>
</evidence>
<dbReference type="InterPro" id="IPR008979">
    <property type="entry name" value="Galactose-bd-like_sf"/>
</dbReference>
<dbReference type="AlphaFoldDB" id="A0A9X8MK19"/>
<dbReference type="SUPFAM" id="SSF49785">
    <property type="entry name" value="Galactose-binding domain-like"/>
    <property type="match status" value="1"/>
</dbReference>
<dbReference type="InterPro" id="IPR013736">
    <property type="entry name" value="Xaa-Pro_dipept_C"/>
</dbReference>
<evidence type="ECO:0000313" key="5">
    <source>
        <dbReference type="Proteomes" id="UP000184388"/>
    </source>
</evidence>
<dbReference type="NCBIfam" id="TIGR00976">
    <property type="entry name" value="CocE_NonD"/>
    <property type="match status" value="1"/>
</dbReference>
<evidence type="ECO:0000313" key="4">
    <source>
        <dbReference type="EMBL" id="SHK86204.1"/>
    </source>
</evidence>
<feature type="compositionally biased region" description="Low complexity" evidence="2">
    <location>
        <begin position="394"/>
        <end position="403"/>
    </location>
</feature>
<dbReference type="Proteomes" id="UP000184388">
    <property type="component" value="Unassembled WGS sequence"/>
</dbReference>
<dbReference type="Pfam" id="PF02129">
    <property type="entry name" value="Peptidase_S15"/>
    <property type="match status" value="1"/>
</dbReference>
<organism evidence="4 5">
    <name type="scientific">Streptomyces yunnanensis</name>
    <dbReference type="NCBI Taxonomy" id="156453"/>
    <lineage>
        <taxon>Bacteria</taxon>
        <taxon>Bacillati</taxon>
        <taxon>Actinomycetota</taxon>
        <taxon>Actinomycetes</taxon>
        <taxon>Kitasatosporales</taxon>
        <taxon>Streptomycetaceae</taxon>
        <taxon>Streptomyces</taxon>
    </lineage>
</organism>
<accession>A0A9X8MK19</accession>
<dbReference type="PANTHER" id="PTHR43056">
    <property type="entry name" value="PEPTIDASE S9 PROLYL OLIGOPEPTIDASE"/>
    <property type="match status" value="1"/>
</dbReference>
<dbReference type="SMART" id="SM00939">
    <property type="entry name" value="PepX_C"/>
    <property type="match status" value="1"/>
</dbReference>
<keyword evidence="1" id="KW-0378">Hydrolase</keyword>
<dbReference type="InterPro" id="IPR005674">
    <property type="entry name" value="CocE/Ser_esterase"/>
</dbReference>
<reference evidence="5" key="1">
    <citation type="submission" date="2016-11" db="EMBL/GenBank/DDBJ databases">
        <authorList>
            <person name="Jaros S."/>
            <person name="Januszkiewicz K."/>
            <person name="Wedrychowicz H."/>
        </authorList>
    </citation>
    <scope>NUCLEOTIDE SEQUENCE [LARGE SCALE GENOMIC DNA]</scope>
    <source>
        <strain evidence="5">CGMCC 4.3555</strain>
    </source>
</reference>
<protein>
    <recommendedName>
        <fullName evidence="3">Xaa-Pro dipeptidyl-peptidase C-terminal domain-containing protein</fullName>
    </recommendedName>
</protein>
<dbReference type="Gene3D" id="1.10.3020.10">
    <property type="entry name" value="alpha-amino acid ester hydrolase ( Helical cap domain)"/>
    <property type="match status" value="1"/>
</dbReference>
<feature type="region of interest" description="Disordered" evidence="2">
    <location>
        <begin position="394"/>
        <end position="435"/>
    </location>
</feature>
<comment type="caution">
    <text evidence="4">The sequence shown here is derived from an EMBL/GenBank/DDBJ whole genome shotgun (WGS) entry which is preliminary data.</text>
</comment>
<gene>
    <name evidence="4" type="ORF">SAMN05216268_101574</name>
</gene>
<dbReference type="InterPro" id="IPR029058">
    <property type="entry name" value="AB_hydrolase_fold"/>
</dbReference>
<feature type="domain" description="Xaa-Pro dipeptidyl-peptidase C-terminal" evidence="3">
    <location>
        <begin position="332"/>
        <end position="570"/>
    </location>
</feature>
<name>A0A9X8MK19_9ACTN</name>
<dbReference type="GO" id="GO:0008239">
    <property type="term" value="F:dipeptidyl-peptidase activity"/>
    <property type="evidence" value="ECO:0007669"/>
    <property type="project" value="InterPro"/>
</dbReference>
<dbReference type="EMBL" id="FRBK01000001">
    <property type="protein sequence ID" value="SHK86204.1"/>
    <property type="molecule type" value="Genomic_DNA"/>
</dbReference>
<dbReference type="Gene3D" id="2.60.120.260">
    <property type="entry name" value="Galactose-binding domain-like"/>
    <property type="match status" value="1"/>
</dbReference>
<sequence>MAEGWTAPEGRPARGARWMRATWRKVPKGPYRVGCEAGLVVPGADGAPLLTDHYFPRTGGESRAGTARPDGTRAPGQFPTLLVRSPYGRGAPWAPLYGILFAEHGFHVVVQSCRGTGGSGGAFHLWRNETADGRATVAWLRQQPWFDGTLGTIGASYLGYTQWALAADPPPELRAMVTQVGFNDPHAYFHAGGAVHLENALVSGIGMAHQHQGWRPFLRAALRLRRWLRGAHREPAPHTSGPAAELPWLAEALERTDGTDPYWRDASPAVAAELPTVPTCLIAGWQDVFLDQNLAQYRRLRRAGCETTLLVGPWTHNAALQEGWPEVFATSLAWLRAHLCGDRTGLPPTRVRVHVGGDGPGDGGGGWRDLAQWPPAAGAADRWYLGPGGRLGPRAPAAAAARADTAPVGEFRHDPADPTPSLGGPVLSPGAGRRDNRSLEARADVLTFTGPVLAEPLEVLGPVAARLRVTAAGADGAPAGRPFDVFARLCDVDARGRSVNVCDGLVRVTPRAGAADPTGAPTAVVAVVPMTAAAHRFAAGHRVRLQISGGAFPRYAPPTGHAGAGPVRVELHPGSALELPATAEPPTAGR</sequence>
<proteinExistence type="predicted"/>
<dbReference type="PANTHER" id="PTHR43056:SF10">
    <property type="entry name" value="COCE_NOND FAMILY, PUTATIVE (AFU_ORTHOLOGUE AFUA_7G00600)-RELATED"/>
    <property type="match status" value="1"/>
</dbReference>
<dbReference type="Pfam" id="PF08530">
    <property type="entry name" value="PepX_C"/>
    <property type="match status" value="1"/>
</dbReference>
<dbReference type="InterPro" id="IPR000383">
    <property type="entry name" value="Xaa-Pro-like_dom"/>
</dbReference>
<dbReference type="SUPFAM" id="SSF53474">
    <property type="entry name" value="alpha/beta-Hydrolases"/>
    <property type="match status" value="1"/>
</dbReference>